<evidence type="ECO:0000259" key="8">
    <source>
        <dbReference type="Pfam" id="PF09335"/>
    </source>
</evidence>
<evidence type="ECO:0000256" key="7">
    <source>
        <dbReference type="RuleBase" id="RU367016"/>
    </source>
</evidence>
<dbReference type="PANTHER" id="PTHR30353:SF0">
    <property type="entry name" value="TRANSMEMBRANE PROTEIN"/>
    <property type="match status" value="1"/>
</dbReference>
<evidence type="ECO:0000313" key="9">
    <source>
        <dbReference type="EMBL" id="OHV05363.1"/>
    </source>
</evidence>
<dbReference type="GO" id="GO:0005886">
    <property type="term" value="C:plasma membrane"/>
    <property type="evidence" value="ECO:0007669"/>
    <property type="project" value="UniProtKB-SubCell"/>
</dbReference>
<evidence type="ECO:0000256" key="3">
    <source>
        <dbReference type="ARBA" id="ARBA00022475"/>
    </source>
</evidence>
<dbReference type="RefSeq" id="WP_071023130.1">
    <property type="nucleotide sequence ID" value="NZ_MLQM01000018.1"/>
</dbReference>
<feature type="transmembrane region" description="Helical" evidence="7">
    <location>
        <begin position="143"/>
        <end position="170"/>
    </location>
</feature>
<feature type="domain" description="VTT" evidence="8">
    <location>
        <begin position="35"/>
        <end position="162"/>
    </location>
</feature>
<evidence type="ECO:0000256" key="4">
    <source>
        <dbReference type="ARBA" id="ARBA00022692"/>
    </source>
</evidence>
<evidence type="ECO:0000256" key="5">
    <source>
        <dbReference type="ARBA" id="ARBA00022989"/>
    </source>
</evidence>
<dbReference type="EMBL" id="MLQM01000018">
    <property type="protein sequence ID" value="OHV05363.1"/>
    <property type="molecule type" value="Genomic_DNA"/>
</dbReference>
<comment type="caution">
    <text evidence="9">The sequence shown here is derived from an EMBL/GenBank/DDBJ whole genome shotgun (WGS) entry which is preliminary data.</text>
</comment>
<keyword evidence="5 7" id="KW-1133">Transmembrane helix</keyword>
<sequence>MLEVLNPGTLIATFGLVGLLVVVFIETGLLLGFFLPGDSLLFTAGILAAQQHPAMPLWLLLLTVPVAAVAGDQCGFLIGAKAGPAVFERPSAKRLGPQHLARAQEFFDRYGPVAVLLARFIPVARTVVPVVAGASRMPHRTFLGYNVVGALAWGAGVPLLGYLLGGIAFVGDHLEMIFTAVVVVSVLPLVAGYARDRIRRALAAPAALPRPLAEPALAHQR</sequence>
<protein>
    <recommendedName>
        <fullName evidence="8">VTT domain-containing protein</fullName>
    </recommendedName>
</protein>
<dbReference type="PANTHER" id="PTHR30353">
    <property type="entry name" value="INNER MEMBRANE PROTEIN DEDA-RELATED"/>
    <property type="match status" value="1"/>
</dbReference>
<name>A0A1S1NMU8_9MYCO</name>
<keyword evidence="3 7" id="KW-1003">Cell membrane</keyword>
<comment type="subcellular location">
    <subcellularLocation>
        <location evidence="1 7">Cell membrane</location>
        <topology evidence="1 7">Multi-pass membrane protein</topology>
    </subcellularLocation>
</comment>
<accession>A0A1S1NMU8</accession>
<keyword evidence="4 7" id="KW-0812">Transmembrane</keyword>
<keyword evidence="6 7" id="KW-0472">Membrane</keyword>
<feature type="transmembrane region" description="Helical" evidence="7">
    <location>
        <begin position="12"/>
        <end position="35"/>
    </location>
</feature>
<proteinExistence type="inferred from homology"/>
<evidence type="ECO:0000256" key="1">
    <source>
        <dbReference type="ARBA" id="ARBA00004651"/>
    </source>
</evidence>
<reference evidence="9 10" key="1">
    <citation type="submission" date="2016-10" db="EMBL/GenBank/DDBJ databases">
        <title>Genome sequence of Mycobacterium talmonii.</title>
        <authorList>
            <person name="Greninger A.L."/>
            <person name="Elliott B."/>
            <person name="Vasireddy S."/>
            <person name="Vasireddy R."/>
        </authorList>
    </citation>
    <scope>NUCLEOTIDE SEQUENCE [LARGE SCALE GENOMIC DNA]</scope>
    <source>
        <strain evidence="10">NE-TNMC-100812</strain>
    </source>
</reference>
<organism evidence="9 10">
    <name type="scientific">Mycobacterium talmoniae</name>
    <dbReference type="NCBI Taxonomy" id="1858794"/>
    <lineage>
        <taxon>Bacteria</taxon>
        <taxon>Bacillati</taxon>
        <taxon>Actinomycetota</taxon>
        <taxon>Actinomycetes</taxon>
        <taxon>Mycobacteriales</taxon>
        <taxon>Mycobacteriaceae</taxon>
        <taxon>Mycobacterium</taxon>
    </lineage>
</organism>
<dbReference type="InterPro" id="IPR032818">
    <property type="entry name" value="DedA-like"/>
</dbReference>
<feature type="transmembrane region" description="Helical" evidence="7">
    <location>
        <begin position="176"/>
        <end position="194"/>
    </location>
</feature>
<evidence type="ECO:0000256" key="6">
    <source>
        <dbReference type="ARBA" id="ARBA00023136"/>
    </source>
</evidence>
<evidence type="ECO:0000256" key="2">
    <source>
        <dbReference type="ARBA" id="ARBA00010792"/>
    </source>
</evidence>
<dbReference type="AlphaFoldDB" id="A0A1S1NMU8"/>
<dbReference type="Pfam" id="PF09335">
    <property type="entry name" value="VTT_dom"/>
    <property type="match status" value="1"/>
</dbReference>
<dbReference type="Proteomes" id="UP000179734">
    <property type="component" value="Unassembled WGS sequence"/>
</dbReference>
<gene>
    <name evidence="9" type="ORF">BKN37_05865</name>
</gene>
<keyword evidence="10" id="KW-1185">Reference proteome</keyword>
<evidence type="ECO:0000313" key="10">
    <source>
        <dbReference type="Proteomes" id="UP000179734"/>
    </source>
</evidence>
<comment type="similarity">
    <text evidence="2 7">Belongs to the DedA family.</text>
</comment>
<feature type="transmembrane region" description="Helical" evidence="7">
    <location>
        <begin position="55"/>
        <end position="79"/>
    </location>
</feature>
<dbReference type="InterPro" id="IPR032816">
    <property type="entry name" value="VTT_dom"/>
</dbReference>